<evidence type="ECO:0000256" key="1">
    <source>
        <dbReference type="ARBA" id="ARBA00018517"/>
    </source>
</evidence>
<feature type="compositionally biased region" description="Basic and acidic residues" evidence="8">
    <location>
        <begin position="523"/>
        <end position="547"/>
    </location>
</feature>
<feature type="compositionally biased region" description="Basic and acidic residues" evidence="8">
    <location>
        <begin position="703"/>
        <end position="723"/>
    </location>
</feature>
<feature type="region of interest" description="Disordered" evidence="8">
    <location>
        <begin position="277"/>
        <end position="328"/>
    </location>
</feature>
<evidence type="ECO:0000313" key="9">
    <source>
        <dbReference type="EMBL" id="CBZ51681.1"/>
    </source>
</evidence>
<feature type="compositionally biased region" description="Basic and acidic residues" evidence="8">
    <location>
        <begin position="1261"/>
        <end position="1294"/>
    </location>
</feature>
<proteinExistence type="inferred from homology"/>
<evidence type="ECO:0000313" key="11">
    <source>
        <dbReference type="Proteomes" id="UP000007494"/>
    </source>
</evidence>
<dbReference type="EMBL" id="LN714479">
    <property type="protein sequence ID" value="CEL65635.1"/>
    <property type="molecule type" value="Genomic_DNA"/>
</dbReference>
<accession>F0VCJ2</accession>
<feature type="region of interest" description="Disordered" evidence="8">
    <location>
        <begin position="1150"/>
        <end position="1195"/>
    </location>
</feature>
<dbReference type="InterPro" id="IPR019012">
    <property type="entry name" value="RNA_cap_Gua-N2-MeTrfase"/>
</dbReference>
<feature type="compositionally biased region" description="Basic and acidic residues" evidence="8">
    <location>
        <begin position="1158"/>
        <end position="1168"/>
    </location>
</feature>
<dbReference type="VEuPathDB" id="ToxoDB:NCLIV_014750"/>
<evidence type="ECO:0000256" key="5">
    <source>
        <dbReference type="ARBA" id="ARBA00048763"/>
    </source>
</evidence>
<dbReference type="eggNOG" id="KOG2730">
    <property type="taxonomic scope" value="Eukaryota"/>
</dbReference>
<dbReference type="CDD" id="cd02440">
    <property type="entry name" value="AdoMet_MTases"/>
    <property type="match status" value="1"/>
</dbReference>
<dbReference type="GO" id="GO:0071164">
    <property type="term" value="F:RNA cap trimethylguanosine synthase activity"/>
    <property type="evidence" value="ECO:0007669"/>
    <property type="project" value="TreeGrafter"/>
</dbReference>
<evidence type="ECO:0000256" key="8">
    <source>
        <dbReference type="SAM" id="MobiDB-lite"/>
    </source>
</evidence>
<dbReference type="Proteomes" id="UP000007494">
    <property type="component" value="Chromosome V"/>
</dbReference>
<feature type="region of interest" description="Disordered" evidence="8">
    <location>
        <begin position="1018"/>
        <end position="1086"/>
    </location>
</feature>
<feature type="compositionally biased region" description="Basic and acidic residues" evidence="8">
    <location>
        <begin position="575"/>
        <end position="599"/>
    </location>
</feature>
<dbReference type="InParanoid" id="F0VCJ2"/>
<evidence type="ECO:0000313" key="10">
    <source>
        <dbReference type="EMBL" id="CEL65635.1"/>
    </source>
</evidence>
<feature type="compositionally biased region" description="Basic and acidic residues" evidence="8">
    <location>
        <begin position="151"/>
        <end position="204"/>
    </location>
</feature>
<protein>
    <recommendedName>
        <fullName evidence="1">Trimethylguanosine synthase</fullName>
    </recommendedName>
    <alternativeName>
        <fullName evidence="7">Cap-specific guanine-N(2) methyltransferase</fullName>
    </alternativeName>
</protein>
<feature type="region of interest" description="Disordered" evidence="8">
    <location>
        <begin position="1403"/>
        <end position="1508"/>
    </location>
</feature>
<comment type="catalytic activity">
    <reaction evidence="3">
        <text>a 5'-end (N(2),N(7)-dimethyl 5'-triphosphoguanosine)-ribonucleoside in snoRNA + S-adenosyl-L-methionine = a 5'-end (N(2),N(2),N(7)-trimethyl 5'-triphosphoguanosine)-ribonucleoside in snoRNA + S-adenosyl-L-homocysteine + H(+)</text>
        <dbReference type="Rhea" id="RHEA:78507"/>
        <dbReference type="Rhea" id="RHEA-COMP:19088"/>
        <dbReference type="Rhea" id="RHEA-COMP:19090"/>
        <dbReference type="ChEBI" id="CHEBI:15378"/>
        <dbReference type="ChEBI" id="CHEBI:57856"/>
        <dbReference type="ChEBI" id="CHEBI:59789"/>
        <dbReference type="ChEBI" id="CHEBI:167623"/>
        <dbReference type="ChEBI" id="CHEBI:172880"/>
    </reaction>
    <physiologicalReaction direction="left-to-right" evidence="3">
        <dbReference type="Rhea" id="RHEA:78508"/>
    </physiologicalReaction>
</comment>
<reference evidence="9" key="1">
    <citation type="submission" date="2011-02" db="EMBL/GenBank/DDBJ databases">
        <authorList>
            <person name="Aslett M."/>
        </authorList>
    </citation>
    <scope>NUCLEOTIDE SEQUENCE</scope>
    <source>
        <strain evidence="9">Liverpool</strain>
    </source>
</reference>
<dbReference type="Pfam" id="PF09445">
    <property type="entry name" value="Methyltransf_15"/>
    <property type="match status" value="1"/>
</dbReference>
<sequence length="1630" mass="175528">MSPTRKGGILPSNQEPRRKRQKTKPRKGTNNPADQEKGNAQEKRRRDTEKDDLREALGDDRQGQSVEDREEKEARSASVSVRGREQIQAMKETAGAEGRRQRRAQHRDRSAETVHVNTLAAQDETRASGDGDRSQKGKKRRKTEGEMQSGENEREAQAGEKESKATRRRMRDLDETKGEGKRMKVTRRETLDEGVHEPTAEGKARHPPANGNAPSGAFSSRVCSSFSFHASLSSDASSLSSLPRSARPRSSGRGRARPEEWPSPRARLVLLPSAFSPPADLASLPRERDAGTQASPESPSHTHPKASDAPSRSEPERDSDAASSASKDPKRLSLFHRFDRGIKMDEDMWWSVSYEDMALQMASCCSCPILWDAFGGVAGNATHFARGFCGFVICSELSPERVHMAKHNASVYGRKVASRVDFVLGDFRHLSSRIFRPGVFDGIFLAPPWGGPSYQASPVFNLRRLGAELDTFDIVRNAARLAPNAALYLPRNTRLGDIQELAEVFEHSQTRNEGARETTIQEPHPEGQDDDGLHGDAAKPENDEQRETGTGVVRTSSASPGTARMPCPRSAARVGAKEQEEGKDGDVQRDTEGATEKHAPGSRTTSPLADELDSRDLAPTGCASSSPLAVVLLHANRSQFGQKAPKLRREKGDSKRAAAAPCAGGPRREGRSDAHPNGGKAAAGASEGAEKSAEDGDTDTFSEDERNDRKRGTPIQTHDRFRDIGAVPSANETQTAQVEKPETPVCASRAAVSAFNENAVSGFSACGIAACPRCTARALRRGASPIPNEEGAEEQGKRDESEDETPGNREEPACSARTVDMLDASWEPSGTCPFLLRGDRRDDSACVAPLLCGHAALDHALPASDSASPAACWRWKLVGITVYLGGFARRLQRAATALVTTSAVPPCPVSLCGSAPPSSSPLSAAPSALVSQSVPSALPFFSAAALPPSLCPTRIQARVLAVLQSLANASVHLLGLAPARPLPPFACSPSLPRYFSPLLSKTDSAVVGSSGGAYRLSQLGDSEAVSRGEEDTEEERAAKAREPKSPAPLPLKGERGEMCGDAASDCGEERRQRQGNALETVPSPLTLSPFGGPLALLSADDADQEGPGCLVPHERAGGASGDSSAVPHSPSCRPATCFVTVGRVKLETPGGGCFASSRGRDAETEKALGPKGGRKRGRSEDARAQEPQPVSFFPASAERGRLHSWVYGGIVRASPAPGAEGTQWTHGGGERGSATAPKQPGEECSEDHAGKNPGEAADTQMQKEHEAKGEQRENGEGKENGEEGVEEGRTAEARVGDSETTLFLWQAARLLLSLGAGARDRKKCEGEREHEETENKGEGVLGKGPGGEEDRAGASAGRRFYAFAAATKMITSVFVHFFLAAMVERAVDVRAVDTRGNAIWSRSVGQGAEGDRRSASHSEKTQKLSTETAERREGASERRNSEDEEDQKEDETQKGERERRRRRLTVVDEKETAETTKANEQREVVNETEARKKESQERDGDDGRHRRIGVNKTRSRFSVTGESDRNLIESSSPAVSWIDSLLSGTGKADIERACASAFSMLVRGNTDWGMTHPAHADEKQRETRLRGDEEWVPFSHVARELACSLMKNSSLQWVLNLHVERLVAILASSN</sequence>
<feature type="region of interest" description="Disordered" evidence="8">
    <location>
        <begin position="1"/>
        <end position="264"/>
    </location>
</feature>
<feature type="compositionally biased region" description="Basic and acidic residues" evidence="8">
    <location>
        <begin position="1409"/>
        <end position="1441"/>
    </location>
</feature>
<evidence type="ECO:0000256" key="4">
    <source>
        <dbReference type="ARBA" id="ARBA00048740"/>
    </source>
</evidence>
<dbReference type="OrthoDB" id="194443at2759"/>
<evidence type="ECO:0000256" key="7">
    <source>
        <dbReference type="ARBA" id="ARBA00049790"/>
    </source>
</evidence>
<keyword evidence="11" id="KW-1185">Reference proteome</keyword>
<dbReference type="RefSeq" id="XP_003881714.1">
    <property type="nucleotide sequence ID" value="XM_003881665.1"/>
</dbReference>
<feature type="region of interest" description="Disordered" evidence="8">
    <location>
        <begin position="785"/>
        <end position="813"/>
    </location>
</feature>
<dbReference type="PANTHER" id="PTHR14741:SF32">
    <property type="entry name" value="TRIMETHYLGUANOSINE SYNTHASE"/>
    <property type="match status" value="1"/>
</dbReference>
<feature type="compositionally biased region" description="Low complexity" evidence="8">
    <location>
        <begin position="678"/>
        <end position="687"/>
    </location>
</feature>
<organism evidence="9 11">
    <name type="scientific">Neospora caninum (strain Liverpool)</name>
    <dbReference type="NCBI Taxonomy" id="572307"/>
    <lineage>
        <taxon>Eukaryota</taxon>
        <taxon>Sar</taxon>
        <taxon>Alveolata</taxon>
        <taxon>Apicomplexa</taxon>
        <taxon>Conoidasida</taxon>
        <taxon>Coccidia</taxon>
        <taxon>Eucoccidiorida</taxon>
        <taxon>Eimeriorina</taxon>
        <taxon>Sarcocystidae</taxon>
        <taxon>Neospora</taxon>
    </lineage>
</organism>
<dbReference type="GO" id="GO:0005634">
    <property type="term" value="C:nucleus"/>
    <property type="evidence" value="ECO:0007669"/>
    <property type="project" value="TreeGrafter"/>
</dbReference>
<dbReference type="EMBL" id="FR823386">
    <property type="protein sequence ID" value="CBZ51681.1"/>
    <property type="molecule type" value="Genomic_DNA"/>
</dbReference>
<reference evidence="11" key="3">
    <citation type="journal article" date="2012" name="PLoS Pathog.">
        <title>Comparative genomics of the apicomplexan parasites Toxoplasma gondii and Neospora caninum: Coccidia differing in host range and transmission strategy.</title>
        <authorList>
            <person name="Reid A.J."/>
            <person name="Vermont S.J."/>
            <person name="Cotton J.A."/>
            <person name="Harris D."/>
            <person name="Hill-Cawthorne G.A."/>
            <person name="Konen-Waisman S."/>
            <person name="Latham S.M."/>
            <person name="Mourier T."/>
            <person name="Norton R."/>
            <person name="Quail M.A."/>
            <person name="Sanders M."/>
            <person name="Shanmugam D."/>
            <person name="Sohal A."/>
            <person name="Wasmuth J.D."/>
            <person name="Brunk B."/>
            <person name="Grigg M.E."/>
            <person name="Howard J.C."/>
            <person name="Parkinson J."/>
            <person name="Roos D.S."/>
            <person name="Trees A.J."/>
            <person name="Berriman M."/>
            <person name="Pain A."/>
            <person name="Wastling J.M."/>
        </authorList>
    </citation>
    <scope>NUCLEOTIDE SEQUENCE [LARGE SCALE GENOMIC DNA]</scope>
    <source>
        <strain evidence="11">Liverpool</strain>
    </source>
</reference>
<feature type="compositionally biased region" description="Basic and acidic residues" evidence="8">
    <location>
        <begin position="34"/>
        <end position="75"/>
    </location>
</feature>
<feature type="region of interest" description="Disordered" evidence="8">
    <location>
        <begin position="636"/>
        <end position="743"/>
    </location>
</feature>
<dbReference type="Gene3D" id="3.40.50.150">
    <property type="entry name" value="Vaccinia Virus protein VP39"/>
    <property type="match status" value="1"/>
</dbReference>
<feature type="compositionally biased region" description="Basic and acidic residues" evidence="8">
    <location>
        <begin position="507"/>
        <end position="516"/>
    </location>
</feature>
<evidence type="ECO:0000256" key="6">
    <source>
        <dbReference type="ARBA" id="ARBA00049075"/>
    </source>
</evidence>
<comment type="catalytic activity">
    <reaction evidence="6">
        <text>a 5'-end (N(7)-methyl 5'-triphosphoguanosine)-ribonucleoside in snRNA + S-adenosyl-L-methionine = a 5'-end (N(2),N(7)-dimethyl 5'-triphosphoguanosine)-ribonucleoside in snRNA + S-adenosyl-L-homocysteine + H(+)</text>
        <dbReference type="Rhea" id="RHEA:78471"/>
        <dbReference type="Rhea" id="RHEA-COMP:19085"/>
        <dbReference type="Rhea" id="RHEA-COMP:19087"/>
        <dbReference type="ChEBI" id="CHEBI:15378"/>
        <dbReference type="ChEBI" id="CHEBI:57856"/>
        <dbReference type="ChEBI" id="CHEBI:59789"/>
        <dbReference type="ChEBI" id="CHEBI:156461"/>
        <dbReference type="ChEBI" id="CHEBI:172880"/>
    </reaction>
    <physiologicalReaction direction="left-to-right" evidence="6">
        <dbReference type="Rhea" id="RHEA:78472"/>
    </physiologicalReaction>
</comment>
<feature type="compositionally biased region" description="Basic and acidic residues" evidence="8">
    <location>
        <begin position="1024"/>
        <end position="1044"/>
    </location>
</feature>
<evidence type="ECO:0000256" key="2">
    <source>
        <dbReference type="ARBA" id="ARBA00025783"/>
    </source>
</evidence>
<feature type="region of interest" description="Disordered" evidence="8">
    <location>
        <begin position="1318"/>
        <end position="1353"/>
    </location>
</feature>
<reference evidence="9" key="2">
    <citation type="submission" date="2011-03" db="EMBL/GenBank/DDBJ databases">
        <title>Comparative genomics and transcriptomics of Neospora caninum and Toxoplasma gondii.</title>
        <authorList>
            <person name="Reid A.J."/>
            <person name="Sohal A."/>
            <person name="Harris D."/>
            <person name="Quail M."/>
            <person name="Sanders M."/>
            <person name="Berriman M."/>
            <person name="Wastling J.M."/>
            <person name="Pain A."/>
        </authorList>
    </citation>
    <scope>NUCLEOTIDE SEQUENCE</scope>
    <source>
        <strain evidence="9">Liverpool</strain>
    </source>
</reference>
<comment type="catalytic activity">
    <reaction evidence="4">
        <text>a 5'-end (N(7)-methyl 5'-triphosphoguanosine)-ribonucleoside in snoRNA + S-adenosyl-L-methionine = a 5'-end (N(2),N(7)-dimethyl 5'-triphosphoguanosine)-ribonucleoside in snoRNA + S-adenosyl-L-homocysteine + H(+)</text>
        <dbReference type="Rhea" id="RHEA:78475"/>
        <dbReference type="Rhea" id="RHEA-COMP:19086"/>
        <dbReference type="Rhea" id="RHEA-COMP:19088"/>
        <dbReference type="ChEBI" id="CHEBI:15378"/>
        <dbReference type="ChEBI" id="CHEBI:57856"/>
        <dbReference type="ChEBI" id="CHEBI:59789"/>
        <dbReference type="ChEBI" id="CHEBI:156461"/>
        <dbReference type="ChEBI" id="CHEBI:172880"/>
    </reaction>
    <physiologicalReaction direction="left-to-right" evidence="4">
        <dbReference type="Rhea" id="RHEA:78476"/>
    </physiologicalReaction>
</comment>
<evidence type="ECO:0000256" key="3">
    <source>
        <dbReference type="ARBA" id="ARBA00047418"/>
    </source>
</evidence>
<dbReference type="SUPFAM" id="SSF53335">
    <property type="entry name" value="S-adenosyl-L-methionine-dependent methyltransferases"/>
    <property type="match status" value="1"/>
</dbReference>
<feature type="compositionally biased region" description="Basic and acidic residues" evidence="8">
    <location>
        <begin position="1318"/>
        <end position="1337"/>
    </location>
</feature>
<dbReference type="PANTHER" id="PTHR14741">
    <property type="entry name" value="S-ADENOSYLMETHIONINE-DEPENDENT METHYLTRANSFERASE RELATED"/>
    <property type="match status" value="1"/>
</dbReference>
<feature type="region of interest" description="Disordered" evidence="8">
    <location>
        <begin position="507"/>
        <end position="623"/>
    </location>
</feature>
<feature type="compositionally biased region" description="Polar residues" evidence="8">
    <location>
        <begin position="292"/>
        <end position="301"/>
    </location>
</feature>
<dbReference type="GeneID" id="13444148"/>
<name>F0VCJ2_NEOCL</name>
<dbReference type="OMA" id="LQMASCC"/>
<feature type="compositionally biased region" description="Basic residues" evidence="8">
    <location>
        <begin position="17"/>
        <end position="27"/>
    </location>
</feature>
<dbReference type="InterPro" id="IPR029063">
    <property type="entry name" value="SAM-dependent_MTases_sf"/>
</dbReference>
<feature type="compositionally biased region" description="Basic and acidic residues" evidence="8">
    <location>
        <begin position="123"/>
        <end position="135"/>
    </location>
</feature>
<comment type="similarity">
    <text evidence="2">Belongs to the methyltransferase superfamily. Trimethylguanosine synthase family.</text>
</comment>
<feature type="compositionally biased region" description="Low complexity" evidence="8">
    <location>
        <begin position="224"/>
        <end position="245"/>
    </location>
</feature>
<feature type="compositionally biased region" description="Basic and acidic residues" evidence="8">
    <location>
        <begin position="311"/>
        <end position="320"/>
    </location>
</feature>
<feature type="compositionally biased region" description="Basic and acidic residues" evidence="8">
    <location>
        <begin position="794"/>
        <end position="812"/>
    </location>
</feature>
<comment type="catalytic activity">
    <reaction evidence="5">
        <text>a 5'-end (N(2),N(7)-dimethyl 5'-triphosphoguanosine)-ribonucleoside in snRNA + S-adenosyl-L-methionine = a 5'-end (N(2),N(2),N(7)-trimethyl 5'-triphosphoguanosine)-ribonucleoside in snRNA + S-adenosyl-L-homocysteine + H(+)</text>
        <dbReference type="Rhea" id="RHEA:78479"/>
        <dbReference type="Rhea" id="RHEA-COMP:19087"/>
        <dbReference type="Rhea" id="RHEA-COMP:19089"/>
        <dbReference type="ChEBI" id="CHEBI:15378"/>
        <dbReference type="ChEBI" id="CHEBI:57856"/>
        <dbReference type="ChEBI" id="CHEBI:59789"/>
        <dbReference type="ChEBI" id="CHEBI:167623"/>
        <dbReference type="ChEBI" id="CHEBI:172880"/>
    </reaction>
    <physiologicalReaction direction="left-to-right" evidence="5">
        <dbReference type="Rhea" id="RHEA:78480"/>
    </physiologicalReaction>
</comment>
<feature type="compositionally biased region" description="Basic and acidic residues" evidence="8">
    <location>
        <begin position="1465"/>
        <end position="1504"/>
    </location>
</feature>
<feature type="region of interest" description="Disordered" evidence="8">
    <location>
        <begin position="1217"/>
        <end position="1294"/>
    </location>
</feature>
<gene>
    <name evidence="10" type="ORF">BN1204_014750</name>
    <name evidence="9" type="ORF">NCLIV_014750</name>
</gene>
<reference evidence="10" key="4">
    <citation type="journal article" date="2015" name="PLoS ONE">
        <title>Comprehensive Evaluation of Toxoplasma gondii VEG and Neospora caninum LIV Genomes with Tachyzoite Stage Transcriptome and Proteome Defines Novel Transcript Features.</title>
        <authorList>
            <person name="Ramaprasad A."/>
            <person name="Mourier T."/>
            <person name="Naeem R."/>
            <person name="Malas T.B."/>
            <person name="Moussa E."/>
            <person name="Panigrahi A."/>
            <person name="Vermont S.J."/>
            <person name="Otto T.D."/>
            <person name="Wastling J."/>
            <person name="Pain A."/>
        </authorList>
    </citation>
    <scope>NUCLEOTIDE SEQUENCE</scope>
    <source>
        <strain evidence="10">Liverpool</strain>
    </source>
</reference>
<feature type="compositionally biased region" description="Basic residues" evidence="8">
    <location>
        <begin position="246"/>
        <end position="255"/>
    </location>
</feature>